<dbReference type="GeneID" id="68612479"/>
<feature type="region of interest" description="Disordered" evidence="2">
    <location>
        <begin position="1"/>
        <end position="24"/>
    </location>
</feature>
<gene>
    <name evidence="3" type="ORF">GCM10025751_18860</name>
</gene>
<reference evidence="3 4" key="1">
    <citation type="journal article" date="2019" name="Int. J. Syst. Evol. Microbiol.">
        <title>The Global Catalogue of Microorganisms (GCM) 10K type strain sequencing project: providing services to taxonomists for standard genome sequencing and annotation.</title>
        <authorList>
            <consortium name="The Broad Institute Genomics Platform"/>
            <consortium name="The Broad Institute Genome Sequencing Center for Infectious Disease"/>
            <person name="Wu L."/>
            <person name="Ma J."/>
        </authorList>
    </citation>
    <scope>NUCLEOTIDE SEQUENCE [LARGE SCALE GENOMIC DNA]</scope>
    <source>
        <strain evidence="3 4">JCM 17504</strain>
    </source>
</reference>
<dbReference type="GO" id="GO:0046872">
    <property type="term" value="F:metal ion binding"/>
    <property type="evidence" value="ECO:0007669"/>
    <property type="project" value="UniProtKB-KW"/>
</dbReference>
<dbReference type="Proteomes" id="UP001501729">
    <property type="component" value="Unassembled WGS sequence"/>
</dbReference>
<dbReference type="InterPro" id="IPR014710">
    <property type="entry name" value="RmlC-like_jellyroll"/>
</dbReference>
<evidence type="ECO:0000256" key="2">
    <source>
        <dbReference type="SAM" id="MobiDB-lite"/>
    </source>
</evidence>
<comment type="caution">
    <text evidence="3">The sequence shown here is derived from an EMBL/GenBank/DDBJ whole genome shotgun (WGS) entry which is preliminary data.</text>
</comment>
<dbReference type="PANTHER" id="PTHR35848:SF9">
    <property type="entry name" value="SLL1358 PROTEIN"/>
    <property type="match status" value="1"/>
</dbReference>
<keyword evidence="4" id="KW-1185">Reference proteome</keyword>
<dbReference type="InterPro" id="IPR051610">
    <property type="entry name" value="GPI/OXD"/>
</dbReference>
<dbReference type="SUPFAM" id="SSF51182">
    <property type="entry name" value="RmlC-like cupins"/>
    <property type="match status" value="1"/>
</dbReference>
<sequence>MKKVAIDVDNPDKTDSDETDIDHHKLSEPLGTTDLALNYYRLAPGEALPGGLHAHGDQEEVFVVIEGKATFETYVPHDPNHETGEITVEAGETIRFAPSEFQSGKNDSESELMILALGAPRDSEDVRFPLTCPDCDHDETRLETDAGEPTLVCPDCGAERAPKGCPDCDHDELRVALEEGDELVVRCPDCGSEFENPPLGS</sequence>
<dbReference type="RefSeq" id="WP_227776640.1">
    <property type="nucleotide sequence ID" value="NZ_BAABKX010000001.1"/>
</dbReference>
<evidence type="ECO:0000313" key="4">
    <source>
        <dbReference type="Proteomes" id="UP001501729"/>
    </source>
</evidence>
<dbReference type="InterPro" id="IPR011051">
    <property type="entry name" value="RmlC_Cupin_sf"/>
</dbReference>
<name>A0AAV3UFT1_9EURY</name>
<protein>
    <submittedName>
        <fullName evidence="3">Cupin domain-containing protein</fullName>
    </submittedName>
</protein>
<proteinExistence type="predicted"/>
<accession>A0AAV3UFT1</accession>
<keyword evidence="1" id="KW-0479">Metal-binding</keyword>
<evidence type="ECO:0000256" key="1">
    <source>
        <dbReference type="ARBA" id="ARBA00022723"/>
    </source>
</evidence>
<dbReference type="PANTHER" id="PTHR35848">
    <property type="entry name" value="OXALATE-BINDING PROTEIN"/>
    <property type="match status" value="1"/>
</dbReference>
<evidence type="ECO:0000313" key="3">
    <source>
        <dbReference type="EMBL" id="GAA5047826.1"/>
    </source>
</evidence>
<organism evidence="3 4">
    <name type="scientific">Haladaptatus pallidirubidus</name>
    <dbReference type="NCBI Taxonomy" id="1008152"/>
    <lineage>
        <taxon>Archaea</taxon>
        <taxon>Methanobacteriati</taxon>
        <taxon>Methanobacteriota</taxon>
        <taxon>Stenosarchaea group</taxon>
        <taxon>Halobacteria</taxon>
        <taxon>Halobacteriales</taxon>
        <taxon>Haladaptataceae</taxon>
        <taxon>Haladaptatus</taxon>
    </lineage>
</organism>
<dbReference type="EMBL" id="BAABKX010000001">
    <property type="protein sequence ID" value="GAA5047826.1"/>
    <property type="molecule type" value="Genomic_DNA"/>
</dbReference>
<dbReference type="Gene3D" id="2.60.120.10">
    <property type="entry name" value="Jelly Rolls"/>
    <property type="match status" value="1"/>
</dbReference>
<dbReference type="AlphaFoldDB" id="A0AAV3UFT1"/>